<gene>
    <name evidence="2" type="ORF">ANN_17132</name>
</gene>
<dbReference type="Proteomes" id="UP001148838">
    <property type="component" value="Unassembled WGS sequence"/>
</dbReference>
<reference evidence="2 3" key="1">
    <citation type="journal article" date="2022" name="Allergy">
        <title>Genome assembly and annotation of Periplaneta americana reveal a comprehensive cockroach allergen profile.</title>
        <authorList>
            <person name="Wang L."/>
            <person name="Xiong Q."/>
            <person name="Saelim N."/>
            <person name="Wang L."/>
            <person name="Nong W."/>
            <person name="Wan A.T."/>
            <person name="Shi M."/>
            <person name="Liu X."/>
            <person name="Cao Q."/>
            <person name="Hui J.H.L."/>
            <person name="Sookrung N."/>
            <person name="Leung T.F."/>
            <person name="Tungtrongchitr A."/>
            <person name="Tsui S.K.W."/>
        </authorList>
    </citation>
    <scope>NUCLEOTIDE SEQUENCE [LARGE SCALE GENOMIC DNA]</scope>
    <source>
        <strain evidence="2">PWHHKU_190912</strain>
    </source>
</reference>
<sequence length="398" mass="44742">MRPGSSTESYPAFARIGLRENPGRNLNQLSDVLDSRKQLLGKIIVFVKFTPNPSGTQNMERIVRESKEYTRSEMYLSPIVRSSPIASLVPFMKLNYSSSNCPSILEYKHRFNIRRKFFAECDISRGFFMNCIKFALQLRNTSEKTQPGNQPKQESNPRQRAAPEQEVLSKQPRLKCASYTENGILNIARDPFSGRPGWRVDEAIVSTFLSRLISWLENSSVAQTTAAMTAIEPSSSFVPISLQRDVVDVHRSEEPIGINRSDAKRPDGLTLTPWSKGKSLFWDATCYNTFASSYLPKTSKLAGSAAASAVTIKRNKYLDLLDRYNFVVFAVESMGPRCSEAKLLTSDIGKYLSALNGDSRSTAFLRQRISIAIQRGNAISVMETFPESKSLEEIFYFV</sequence>
<proteinExistence type="predicted"/>
<name>A0ABQ8STE2_PERAM</name>
<evidence type="ECO:0000256" key="1">
    <source>
        <dbReference type="SAM" id="MobiDB-lite"/>
    </source>
</evidence>
<evidence type="ECO:0000313" key="2">
    <source>
        <dbReference type="EMBL" id="KAJ4437000.1"/>
    </source>
</evidence>
<evidence type="ECO:0000313" key="3">
    <source>
        <dbReference type="Proteomes" id="UP001148838"/>
    </source>
</evidence>
<protein>
    <submittedName>
        <fullName evidence="2">Uncharacterized protein</fullName>
    </submittedName>
</protein>
<feature type="compositionally biased region" description="Polar residues" evidence="1">
    <location>
        <begin position="142"/>
        <end position="154"/>
    </location>
</feature>
<feature type="region of interest" description="Disordered" evidence="1">
    <location>
        <begin position="142"/>
        <end position="170"/>
    </location>
</feature>
<keyword evidence="3" id="KW-1185">Reference proteome</keyword>
<organism evidence="2 3">
    <name type="scientific">Periplaneta americana</name>
    <name type="common">American cockroach</name>
    <name type="synonym">Blatta americana</name>
    <dbReference type="NCBI Taxonomy" id="6978"/>
    <lineage>
        <taxon>Eukaryota</taxon>
        <taxon>Metazoa</taxon>
        <taxon>Ecdysozoa</taxon>
        <taxon>Arthropoda</taxon>
        <taxon>Hexapoda</taxon>
        <taxon>Insecta</taxon>
        <taxon>Pterygota</taxon>
        <taxon>Neoptera</taxon>
        <taxon>Polyneoptera</taxon>
        <taxon>Dictyoptera</taxon>
        <taxon>Blattodea</taxon>
        <taxon>Blattoidea</taxon>
        <taxon>Blattidae</taxon>
        <taxon>Blattinae</taxon>
        <taxon>Periplaneta</taxon>
    </lineage>
</organism>
<accession>A0ABQ8STE2</accession>
<dbReference type="EMBL" id="JAJSOF020000021">
    <property type="protein sequence ID" value="KAJ4437000.1"/>
    <property type="molecule type" value="Genomic_DNA"/>
</dbReference>
<comment type="caution">
    <text evidence="2">The sequence shown here is derived from an EMBL/GenBank/DDBJ whole genome shotgun (WGS) entry which is preliminary data.</text>
</comment>